<accession>A0A0E9TRT5</accession>
<dbReference type="AlphaFoldDB" id="A0A0E9TRT5"/>
<evidence type="ECO:0000313" key="1">
    <source>
        <dbReference type="EMBL" id="JAH55610.1"/>
    </source>
</evidence>
<proteinExistence type="predicted"/>
<organism evidence="1">
    <name type="scientific">Anguilla anguilla</name>
    <name type="common">European freshwater eel</name>
    <name type="synonym">Muraena anguilla</name>
    <dbReference type="NCBI Taxonomy" id="7936"/>
    <lineage>
        <taxon>Eukaryota</taxon>
        <taxon>Metazoa</taxon>
        <taxon>Chordata</taxon>
        <taxon>Craniata</taxon>
        <taxon>Vertebrata</taxon>
        <taxon>Euteleostomi</taxon>
        <taxon>Actinopterygii</taxon>
        <taxon>Neopterygii</taxon>
        <taxon>Teleostei</taxon>
        <taxon>Anguilliformes</taxon>
        <taxon>Anguillidae</taxon>
        <taxon>Anguilla</taxon>
    </lineage>
</organism>
<reference evidence="1" key="1">
    <citation type="submission" date="2014-11" db="EMBL/GenBank/DDBJ databases">
        <authorList>
            <person name="Amaro Gonzalez C."/>
        </authorList>
    </citation>
    <scope>NUCLEOTIDE SEQUENCE</scope>
</reference>
<reference evidence="1" key="2">
    <citation type="journal article" date="2015" name="Fish Shellfish Immunol.">
        <title>Early steps in the European eel (Anguilla anguilla)-Vibrio vulnificus interaction in the gills: Role of the RtxA13 toxin.</title>
        <authorList>
            <person name="Callol A."/>
            <person name="Pajuelo D."/>
            <person name="Ebbesson L."/>
            <person name="Teles M."/>
            <person name="MacKenzie S."/>
            <person name="Amaro C."/>
        </authorList>
    </citation>
    <scope>NUCLEOTIDE SEQUENCE</scope>
</reference>
<sequence length="19" mass="2327">MTRLERIIQNISLQRHQSC</sequence>
<protein>
    <submittedName>
        <fullName evidence="1">Uncharacterized protein</fullName>
    </submittedName>
</protein>
<dbReference type="EMBL" id="GBXM01052967">
    <property type="protein sequence ID" value="JAH55610.1"/>
    <property type="molecule type" value="Transcribed_RNA"/>
</dbReference>
<name>A0A0E9TRT5_ANGAN</name>